<sequence length="73" mass="8251">MNIDVPLKITPLRNQRGHGVFGQLFILLQYQTLVNWLKVLILKADNPTNHTPEGHLLSVIGHVLVGLEDNEEE</sequence>
<evidence type="ECO:0000313" key="1">
    <source>
        <dbReference type="EMBL" id="KAL1247614.1"/>
    </source>
</evidence>
<reference evidence="1 2" key="1">
    <citation type="submission" date="2023-09" db="EMBL/GenBank/DDBJ databases">
        <authorList>
            <person name="Wang M."/>
        </authorList>
    </citation>
    <scope>NUCLEOTIDE SEQUENCE [LARGE SCALE GENOMIC DNA]</scope>
    <source>
        <strain evidence="1">GT-2023</strain>
        <tissue evidence="1">Liver</tissue>
    </source>
</reference>
<organism evidence="1 2">
    <name type="scientific">Cirrhinus molitorella</name>
    <name type="common">mud carp</name>
    <dbReference type="NCBI Taxonomy" id="172907"/>
    <lineage>
        <taxon>Eukaryota</taxon>
        <taxon>Metazoa</taxon>
        <taxon>Chordata</taxon>
        <taxon>Craniata</taxon>
        <taxon>Vertebrata</taxon>
        <taxon>Euteleostomi</taxon>
        <taxon>Actinopterygii</taxon>
        <taxon>Neopterygii</taxon>
        <taxon>Teleostei</taxon>
        <taxon>Ostariophysi</taxon>
        <taxon>Cypriniformes</taxon>
        <taxon>Cyprinidae</taxon>
        <taxon>Labeoninae</taxon>
        <taxon>Labeonini</taxon>
        <taxon>Cirrhinus</taxon>
    </lineage>
</organism>
<gene>
    <name evidence="1" type="ORF">QQF64_022990</name>
</gene>
<accession>A0ABR3L7A9</accession>
<proteinExistence type="predicted"/>
<dbReference type="Proteomes" id="UP001558613">
    <property type="component" value="Unassembled WGS sequence"/>
</dbReference>
<dbReference type="EMBL" id="JAYMGO010000025">
    <property type="protein sequence ID" value="KAL1247614.1"/>
    <property type="molecule type" value="Genomic_DNA"/>
</dbReference>
<comment type="caution">
    <text evidence="1">The sequence shown here is derived from an EMBL/GenBank/DDBJ whole genome shotgun (WGS) entry which is preliminary data.</text>
</comment>
<evidence type="ECO:0000313" key="2">
    <source>
        <dbReference type="Proteomes" id="UP001558613"/>
    </source>
</evidence>
<name>A0ABR3L7A9_9TELE</name>
<keyword evidence="2" id="KW-1185">Reference proteome</keyword>
<protein>
    <submittedName>
        <fullName evidence="1">Uncharacterized protein</fullName>
    </submittedName>
</protein>